<proteinExistence type="predicted"/>
<name>A0AAD5E1U2_UMBRA</name>
<dbReference type="GeneID" id="75918071"/>
<sequence>MKASPVKYVCYFRTRVAHAFNNLATTHNRQHQSIKRIHEYYARYTTKYHSNVIKPHD</sequence>
<reference evidence="1" key="1">
    <citation type="submission" date="2021-06" db="EMBL/GenBank/DDBJ databases">
        <authorList>
            <consortium name="DOE Joint Genome Institute"/>
            <person name="Mondo S.J."/>
            <person name="Amses K.R."/>
            <person name="Simmons D.R."/>
            <person name="Longcore J.E."/>
            <person name="Seto K."/>
            <person name="Alves G.H."/>
            <person name="Bonds A.E."/>
            <person name="Quandt C.A."/>
            <person name="Davis W.J."/>
            <person name="Chang Y."/>
            <person name="Letcher P.M."/>
            <person name="Powell M.J."/>
            <person name="Kuo A."/>
            <person name="Labutti K."/>
            <person name="Pangilinan J."/>
            <person name="Andreopoulos W."/>
            <person name="Tritt A."/>
            <person name="Riley R."/>
            <person name="Hundley H."/>
            <person name="Johnson J."/>
            <person name="Lipzen A."/>
            <person name="Barry K."/>
            <person name="Berbee M.L."/>
            <person name="Buchler N.E."/>
            <person name="Grigoriev I.V."/>
            <person name="Spatafora J.W."/>
            <person name="Stajich J.E."/>
            <person name="James T.Y."/>
        </authorList>
    </citation>
    <scope>NUCLEOTIDE SEQUENCE</scope>
    <source>
        <strain evidence="1">AG</strain>
    </source>
</reference>
<dbReference type="RefSeq" id="XP_051439967.1">
    <property type="nucleotide sequence ID" value="XM_051592729.1"/>
</dbReference>
<evidence type="ECO:0000313" key="1">
    <source>
        <dbReference type="EMBL" id="KAI8574961.1"/>
    </source>
</evidence>
<evidence type="ECO:0000313" key="2">
    <source>
        <dbReference type="Proteomes" id="UP001206595"/>
    </source>
</evidence>
<gene>
    <name evidence="1" type="ORF">K450DRAFT_263954</name>
</gene>
<reference evidence="1" key="2">
    <citation type="journal article" date="2022" name="Proc. Natl. Acad. Sci. U.S.A.">
        <title>Diploid-dominant life cycles characterize the early evolution of Fungi.</title>
        <authorList>
            <person name="Amses K.R."/>
            <person name="Simmons D.R."/>
            <person name="Longcore J.E."/>
            <person name="Mondo S.J."/>
            <person name="Seto K."/>
            <person name="Jeronimo G.H."/>
            <person name="Bonds A.E."/>
            <person name="Quandt C.A."/>
            <person name="Davis W.J."/>
            <person name="Chang Y."/>
            <person name="Federici B.A."/>
            <person name="Kuo A."/>
            <person name="LaButti K."/>
            <person name="Pangilinan J."/>
            <person name="Andreopoulos W."/>
            <person name="Tritt A."/>
            <person name="Riley R."/>
            <person name="Hundley H."/>
            <person name="Johnson J."/>
            <person name="Lipzen A."/>
            <person name="Barry K."/>
            <person name="Lang B.F."/>
            <person name="Cuomo C.A."/>
            <person name="Buchler N.E."/>
            <person name="Grigoriev I.V."/>
            <person name="Spatafora J.W."/>
            <person name="Stajich J.E."/>
            <person name="James T.Y."/>
        </authorList>
    </citation>
    <scope>NUCLEOTIDE SEQUENCE</scope>
    <source>
        <strain evidence="1">AG</strain>
    </source>
</reference>
<dbReference type="EMBL" id="MU621019">
    <property type="protein sequence ID" value="KAI8574961.1"/>
    <property type="molecule type" value="Genomic_DNA"/>
</dbReference>
<protein>
    <submittedName>
        <fullName evidence="1">Uncharacterized protein</fullName>
    </submittedName>
</protein>
<organism evidence="1 2">
    <name type="scientific">Umbelopsis ramanniana AG</name>
    <dbReference type="NCBI Taxonomy" id="1314678"/>
    <lineage>
        <taxon>Eukaryota</taxon>
        <taxon>Fungi</taxon>
        <taxon>Fungi incertae sedis</taxon>
        <taxon>Mucoromycota</taxon>
        <taxon>Mucoromycotina</taxon>
        <taxon>Umbelopsidomycetes</taxon>
        <taxon>Umbelopsidales</taxon>
        <taxon>Umbelopsidaceae</taxon>
        <taxon>Umbelopsis</taxon>
    </lineage>
</organism>
<dbReference type="AlphaFoldDB" id="A0AAD5E1U2"/>
<accession>A0AAD5E1U2</accession>
<keyword evidence="2" id="KW-1185">Reference proteome</keyword>
<dbReference type="Proteomes" id="UP001206595">
    <property type="component" value="Unassembled WGS sequence"/>
</dbReference>
<comment type="caution">
    <text evidence="1">The sequence shown here is derived from an EMBL/GenBank/DDBJ whole genome shotgun (WGS) entry which is preliminary data.</text>
</comment>